<organism evidence="3 4">
    <name type="scientific">Popillia japonica</name>
    <name type="common">Japanese beetle</name>
    <dbReference type="NCBI Taxonomy" id="7064"/>
    <lineage>
        <taxon>Eukaryota</taxon>
        <taxon>Metazoa</taxon>
        <taxon>Ecdysozoa</taxon>
        <taxon>Arthropoda</taxon>
        <taxon>Hexapoda</taxon>
        <taxon>Insecta</taxon>
        <taxon>Pterygota</taxon>
        <taxon>Neoptera</taxon>
        <taxon>Endopterygota</taxon>
        <taxon>Coleoptera</taxon>
        <taxon>Polyphaga</taxon>
        <taxon>Scarabaeiformia</taxon>
        <taxon>Scarabaeidae</taxon>
        <taxon>Rutelinae</taxon>
        <taxon>Popillia</taxon>
    </lineage>
</organism>
<dbReference type="PROSITE" id="PS01209">
    <property type="entry name" value="LDLRA_1"/>
    <property type="match status" value="1"/>
</dbReference>
<gene>
    <name evidence="3" type="ORF">QE152_g1958</name>
</gene>
<name>A0AAW1N4L5_POPJA</name>
<dbReference type="InterPro" id="IPR036055">
    <property type="entry name" value="LDL_receptor-like_sf"/>
</dbReference>
<dbReference type="Gene3D" id="4.10.400.10">
    <property type="entry name" value="Low-density Lipoprotein Receptor"/>
    <property type="match status" value="1"/>
</dbReference>
<dbReference type="EMBL" id="JASPKY010000012">
    <property type="protein sequence ID" value="KAK9753636.1"/>
    <property type="molecule type" value="Genomic_DNA"/>
</dbReference>
<evidence type="ECO:0000256" key="1">
    <source>
        <dbReference type="ARBA" id="ARBA00023157"/>
    </source>
</evidence>
<protein>
    <submittedName>
        <fullName evidence="3">Low-density lipoprotein receptor domain class A</fullName>
    </submittedName>
</protein>
<dbReference type="PROSITE" id="PS50068">
    <property type="entry name" value="LDLRA_2"/>
    <property type="match status" value="1"/>
</dbReference>
<comment type="caution">
    <text evidence="2">Lacks conserved residue(s) required for the propagation of feature annotation.</text>
</comment>
<keyword evidence="1 2" id="KW-1015">Disulfide bond</keyword>
<dbReference type="InterPro" id="IPR002172">
    <property type="entry name" value="LDrepeatLR_classA_rpt"/>
</dbReference>
<evidence type="ECO:0000313" key="3">
    <source>
        <dbReference type="EMBL" id="KAK9753636.1"/>
    </source>
</evidence>
<dbReference type="AlphaFoldDB" id="A0AAW1N4L5"/>
<keyword evidence="3" id="KW-0675">Receptor</keyword>
<keyword evidence="4" id="KW-1185">Reference proteome</keyword>
<dbReference type="InterPro" id="IPR023415">
    <property type="entry name" value="LDLR_class-A_CS"/>
</dbReference>
<dbReference type="SMART" id="SM00192">
    <property type="entry name" value="LDLa"/>
    <property type="match status" value="1"/>
</dbReference>
<comment type="caution">
    <text evidence="3">The sequence shown here is derived from an EMBL/GenBank/DDBJ whole genome shotgun (WGS) entry which is preliminary data.</text>
</comment>
<dbReference type="SUPFAM" id="SSF57424">
    <property type="entry name" value="LDL receptor-like module"/>
    <property type="match status" value="1"/>
</dbReference>
<proteinExistence type="predicted"/>
<evidence type="ECO:0000256" key="2">
    <source>
        <dbReference type="PROSITE-ProRule" id="PRU00124"/>
    </source>
</evidence>
<feature type="disulfide bond" evidence="2">
    <location>
        <begin position="62"/>
        <end position="80"/>
    </location>
</feature>
<dbReference type="Pfam" id="PF00057">
    <property type="entry name" value="Ldl_recept_a"/>
    <property type="match status" value="1"/>
</dbReference>
<dbReference type="CDD" id="cd00112">
    <property type="entry name" value="LDLa"/>
    <property type="match status" value="1"/>
</dbReference>
<sequence>MVENWMLFLCSMLKSWKRPDPTGRMASGIVTLVALIVCLAGPTLTASKPAPKAACKISEFSCENGRCVPLNRYCNNVNECGDSTDEPRYCTRKYRRLQCWFPISGGCAGIIL</sequence>
<dbReference type="Proteomes" id="UP001458880">
    <property type="component" value="Unassembled WGS sequence"/>
</dbReference>
<reference evidence="3 4" key="1">
    <citation type="journal article" date="2024" name="BMC Genomics">
        <title>De novo assembly and annotation of Popillia japonica's genome with initial clues to its potential as an invasive pest.</title>
        <authorList>
            <person name="Cucini C."/>
            <person name="Boschi S."/>
            <person name="Funari R."/>
            <person name="Cardaioli E."/>
            <person name="Iannotti N."/>
            <person name="Marturano G."/>
            <person name="Paoli F."/>
            <person name="Bruttini M."/>
            <person name="Carapelli A."/>
            <person name="Frati F."/>
            <person name="Nardi F."/>
        </authorList>
    </citation>
    <scope>NUCLEOTIDE SEQUENCE [LARGE SCALE GENOMIC DNA]</scope>
    <source>
        <strain evidence="3">DMR45628</strain>
    </source>
</reference>
<accession>A0AAW1N4L5</accession>
<keyword evidence="3" id="KW-0449">Lipoprotein</keyword>
<feature type="disulfide bond" evidence="2">
    <location>
        <begin position="55"/>
        <end position="67"/>
    </location>
</feature>
<evidence type="ECO:0000313" key="4">
    <source>
        <dbReference type="Proteomes" id="UP001458880"/>
    </source>
</evidence>